<sequence length="449" mass="52320">MFRLFSRISNALDSKIIENLHLAISDLDSDGFDAEKCVPAFAAFLREFITWDLTKSPERSQNILYCFMNYLKNPQILKEICVEILKTQKAVAVKVAVERMIEENWTLSHEECREVWKKIKDSKIDKNSENSTENSKILRVSGTPNRFLRTLLLDSMGNSTKFGADFLNELAVVAPFHPLITAETSGTSFLTPHVFSDEYRFRLEIEEFIQFLHPSSPYQKEQARVMLHVFQGICERMMRIKALRSEDIEPMVDFWLAAIRIFDGFGIGMSDIQEAAKMIEKTSERFEIQRRPLFLKRFLRKICEVKDSNCGMEPQIVATIITTFQRGAFSLRSSEFYEELGEFWTLCLKVKYDDVYYSTVFYSAVFALAQAQAVFKVKRELCRAVYKEILQPMHRQIVDFKKLKEVEMNKARSDEEVMVLEEKNLGASYFSILTCTYRNAEERILEFIK</sequence>
<dbReference type="AlphaFoldDB" id="A0A6A5HPN0"/>
<gene>
    <name evidence="1" type="ORF">GCK72_000438</name>
</gene>
<name>A0A6A5HPN0_CAERE</name>
<dbReference type="Proteomes" id="UP000483820">
    <property type="component" value="Chromosome I"/>
</dbReference>
<organism evidence="1 2">
    <name type="scientific">Caenorhabditis remanei</name>
    <name type="common">Caenorhabditis vulgaris</name>
    <dbReference type="NCBI Taxonomy" id="31234"/>
    <lineage>
        <taxon>Eukaryota</taxon>
        <taxon>Metazoa</taxon>
        <taxon>Ecdysozoa</taxon>
        <taxon>Nematoda</taxon>
        <taxon>Chromadorea</taxon>
        <taxon>Rhabditida</taxon>
        <taxon>Rhabditina</taxon>
        <taxon>Rhabditomorpha</taxon>
        <taxon>Rhabditoidea</taxon>
        <taxon>Rhabditidae</taxon>
        <taxon>Peloderinae</taxon>
        <taxon>Caenorhabditis</taxon>
    </lineage>
</organism>
<protein>
    <submittedName>
        <fullName evidence="1">Uncharacterized protein</fullName>
    </submittedName>
</protein>
<evidence type="ECO:0000313" key="2">
    <source>
        <dbReference type="Proteomes" id="UP000483820"/>
    </source>
</evidence>
<dbReference type="EMBL" id="WUAV01000001">
    <property type="protein sequence ID" value="KAF1768626.1"/>
    <property type="molecule type" value="Genomic_DNA"/>
</dbReference>
<accession>A0A6A5HPN0</accession>
<evidence type="ECO:0000313" key="1">
    <source>
        <dbReference type="EMBL" id="KAF1768626.1"/>
    </source>
</evidence>
<reference evidence="1 2" key="1">
    <citation type="submission" date="2019-12" db="EMBL/GenBank/DDBJ databases">
        <title>Chromosome-level assembly of the Caenorhabditis remanei genome.</title>
        <authorList>
            <person name="Teterina A.A."/>
            <person name="Willis J.H."/>
            <person name="Phillips P.C."/>
        </authorList>
    </citation>
    <scope>NUCLEOTIDE SEQUENCE [LARGE SCALE GENOMIC DNA]</scope>
    <source>
        <strain evidence="1 2">PX506</strain>
        <tissue evidence="1">Whole organism</tissue>
    </source>
</reference>
<dbReference type="RefSeq" id="XP_003099333.2">
    <property type="nucleotide sequence ID" value="XM_003099285.2"/>
</dbReference>
<dbReference type="CTD" id="9804590"/>
<comment type="caution">
    <text evidence="1">The sequence shown here is derived from an EMBL/GenBank/DDBJ whole genome shotgun (WGS) entry which is preliminary data.</text>
</comment>
<dbReference type="GeneID" id="9804590"/>
<proteinExistence type="predicted"/>
<dbReference type="KEGG" id="crq:GCK72_000438"/>